<protein>
    <submittedName>
        <fullName evidence="2">Uncharacterized protein</fullName>
    </submittedName>
</protein>
<dbReference type="EMBL" id="BMAC01001878">
    <property type="protein sequence ID" value="GFQ07806.1"/>
    <property type="molecule type" value="Genomic_DNA"/>
</dbReference>
<dbReference type="OrthoDB" id="672067at2759"/>
<dbReference type="PANTHER" id="PTHR34207:SF2">
    <property type="entry name" value="PROTEIN BIC1"/>
    <property type="match status" value="1"/>
</dbReference>
<dbReference type="AlphaFoldDB" id="A0A830DM36"/>
<name>A0A830DM36_9LAMI</name>
<comment type="caution">
    <text evidence="2">The sequence shown here is derived from an EMBL/GenBank/DDBJ whole genome shotgun (WGS) entry which is preliminary data.</text>
</comment>
<gene>
    <name evidence="2" type="ORF">PHJA_002924600</name>
</gene>
<evidence type="ECO:0000256" key="1">
    <source>
        <dbReference type="SAM" id="MobiDB-lite"/>
    </source>
</evidence>
<dbReference type="Proteomes" id="UP000653305">
    <property type="component" value="Unassembled WGS sequence"/>
</dbReference>
<dbReference type="PANTHER" id="PTHR34207">
    <property type="entry name" value="PROTEIN BIC1"/>
    <property type="match status" value="1"/>
</dbReference>
<sequence length="147" mass="16313">MPPQNSTDSDSKTHFPESGKPLIISSAIIKNNDSSELTQKPHETAEFSVVPSNKNKKSPEKELEATCAAAAEDWESGRERLKRHRVDVAGRVWIPDMWGQEGLMKDWIDCAAFDASLVNSSIMSARDSLVEEGRRANSTRLRVQNGC</sequence>
<feature type="region of interest" description="Disordered" evidence="1">
    <location>
        <begin position="1"/>
        <end position="60"/>
    </location>
</feature>
<dbReference type="CDD" id="cd22645">
    <property type="entry name" value="BIC1_CID"/>
    <property type="match status" value="1"/>
</dbReference>
<feature type="compositionally biased region" description="Polar residues" evidence="1">
    <location>
        <begin position="28"/>
        <end position="38"/>
    </location>
</feature>
<dbReference type="InterPro" id="IPR040374">
    <property type="entry name" value="BIC"/>
</dbReference>
<reference evidence="2" key="1">
    <citation type="submission" date="2020-07" db="EMBL/GenBank/DDBJ databases">
        <title>Ethylene signaling mediates host invasion by parasitic plants.</title>
        <authorList>
            <person name="Yoshida S."/>
        </authorList>
    </citation>
    <scope>NUCLEOTIDE SEQUENCE</scope>
    <source>
        <strain evidence="2">Okayama</strain>
    </source>
</reference>
<dbReference type="GO" id="GO:0009785">
    <property type="term" value="P:blue light signaling pathway"/>
    <property type="evidence" value="ECO:0007669"/>
    <property type="project" value="InterPro"/>
</dbReference>
<accession>A0A830DM36</accession>
<proteinExistence type="predicted"/>
<evidence type="ECO:0000313" key="2">
    <source>
        <dbReference type="EMBL" id="GFQ07806.1"/>
    </source>
</evidence>
<keyword evidence="3" id="KW-1185">Reference proteome</keyword>
<evidence type="ECO:0000313" key="3">
    <source>
        <dbReference type="Proteomes" id="UP000653305"/>
    </source>
</evidence>
<organism evidence="2 3">
    <name type="scientific">Phtheirospermum japonicum</name>
    <dbReference type="NCBI Taxonomy" id="374723"/>
    <lineage>
        <taxon>Eukaryota</taxon>
        <taxon>Viridiplantae</taxon>
        <taxon>Streptophyta</taxon>
        <taxon>Embryophyta</taxon>
        <taxon>Tracheophyta</taxon>
        <taxon>Spermatophyta</taxon>
        <taxon>Magnoliopsida</taxon>
        <taxon>eudicotyledons</taxon>
        <taxon>Gunneridae</taxon>
        <taxon>Pentapetalae</taxon>
        <taxon>asterids</taxon>
        <taxon>lamiids</taxon>
        <taxon>Lamiales</taxon>
        <taxon>Orobanchaceae</taxon>
        <taxon>Orobanchaceae incertae sedis</taxon>
        <taxon>Phtheirospermum</taxon>
    </lineage>
</organism>